<evidence type="ECO:0000259" key="2">
    <source>
        <dbReference type="PROSITE" id="PS50968"/>
    </source>
</evidence>
<evidence type="ECO:0000256" key="1">
    <source>
        <dbReference type="ARBA" id="ARBA00023267"/>
    </source>
</evidence>
<keyword evidence="4" id="KW-1185">Reference proteome</keyword>
<keyword evidence="1" id="KW-0092">Biotin</keyword>
<dbReference type="NCBIfam" id="NF004547">
    <property type="entry name" value="PRK05889.1"/>
    <property type="match status" value="1"/>
</dbReference>
<dbReference type="Proteomes" id="UP001501480">
    <property type="component" value="Unassembled WGS sequence"/>
</dbReference>
<dbReference type="PANTHER" id="PTHR45266:SF3">
    <property type="entry name" value="OXALOACETATE DECARBOXYLASE ALPHA CHAIN"/>
    <property type="match status" value="1"/>
</dbReference>
<sequence>MSTTPAVADVVSNVWKLLTERGAQVRQGDVLAVLESMKMEIPVHAPVGGRVVEVPVVEGQIVQEGDTLVLIETD</sequence>
<dbReference type="InterPro" id="IPR000089">
    <property type="entry name" value="Biotin_lipoyl"/>
</dbReference>
<dbReference type="EMBL" id="BAAAPY010000003">
    <property type="protein sequence ID" value="GAA2074549.1"/>
    <property type="molecule type" value="Genomic_DNA"/>
</dbReference>
<gene>
    <name evidence="3" type="ORF">GCM10009821_11740</name>
</gene>
<feature type="domain" description="Lipoyl-binding" evidence="2">
    <location>
        <begin position="1"/>
        <end position="72"/>
    </location>
</feature>
<organism evidence="3 4">
    <name type="scientific">Aeromicrobium halocynthiae</name>
    <dbReference type="NCBI Taxonomy" id="560557"/>
    <lineage>
        <taxon>Bacteria</taxon>
        <taxon>Bacillati</taxon>
        <taxon>Actinomycetota</taxon>
        <taxon>Actinomycetes</taxon>
        <taxon>Propionibacteriales</taxon>
        <taxon>Nocardioidaceae</taxon>
        <taxon>Aeromicrobium</taxon>
    </lineage>
</organism>
<evidence type="ECO:0000313" key="3">
    <source>
        <dbReference type="EMBL" id="GAA2074549.1"/>
    </source>
</evidence>
<dbReference type="PANTHER" id="PTHR45266">
    <property type="entry name" value="OXALOACETATE DECARBOXYLASE ALPHA CHAIN"/>
    <property type="match status" value="1"/>
</dbReference>
<proteinExistence type="predicted"/>
<accession>A0ABN2VXU1</accession>
<dbReference type="RefSeq" id="WP_344325800.1">
    <property type="nucleotide sequence ID" value="NZ_BAAAPY010000003.1"/>
</dbReference>
<dbReference type="CDD" id="cd06850">
    <property type="entry name" value="biotinyl_domain"/>
    <property type="match status" value="1"/>
</dbReference>
<protein>
    <submittedName>
        <fullName evidence="3">Acetyl-CoA carboxylase biotin carboxyl carrier protein subunit</fullName>
    </submittedName>
</protein>
<comment type="caution">
    <text evidence="3">The sequence shown here is derived from an EMBL/GenBank/DDBJ whole genome shotgun (WGS) entry which is preliminary data.</text>
</comment>
<dbReference type="Pfam" id="PF00364">
    <property type="entry name" value="Biotin_lipoyl"/>
    <property type="match status" value="1"/>
</dbReference>
<dbReference type="InterPro" id="IPR050709">
    <property type="entry name" value="Biotin_Carboxyl_Carrier/Decarb"/>
</dbReference>
<reference evidence="3 4" key="1">
    <citation type="journal article" date="2019" name="Int. J. Syst. Evol. Microbiol.">
        <title>The Global Catalogue of Microorganisms (GCM) 10K type strain sequencing project: providing services to taxonomists for standard genome sequencing and annotation.</title>
        <authorList>
            <consortium name="The Broad Institute Genomics Platform"/>
            <consortium name="The Broad Institute Genome Sequencing Center for Infectious Disease"/>
            <person name="Wu L."/>
            <person name="Ma J."/>
        </authorList>
    </citation>
    <scope>NUCLEOTIDE SEQUENCE [LARGE SCALE GENOMIC DNA]</scope>
    <source>
        <strain evidence="3 4">JCM 15749</strain>
    </source>
</reference>
<name>A0ABN2VXU1_9ACTN</name>
<evidence type="ECO:0000313" key="4">
    <source>
        <dbReference type="Proteomes" id="UP001501480"/>
    </source>
</evidence>
<dbReference type="Gene3D" id="2.40.50.100">
    <property type="match status" value="1"/>
</dbReference>
<dbReference type="PROSITE" id="PS50968">
    <property type="entry name" value="BIOTINYL_LIPOYL"/>
    <property type="match status" value="1"/>
</dbReference>
<dbReference type="InterPro" id="IPR011053">
    <property type="entry name" value="Single_hybrid_motif"/>
</dbReference>
<dbReference type="SUPFAM" id="SSF51230">
    <property type="entry name" value="Single hybrid motif"/>
    <property type="match status" value="1"/>
</dbReference>